<evidence type="ECO:0000313" key="3">
    <source>
        <dbReference type="EMBL" id="MBM7701984.1"/>
    </source>
</evidence>
<protein>
    <recommendedName>
        <fullName evidence="2">PF03932 family protein CutC</fullName>
    </recommendedName>
</protein>
<comment type="similarity">
    <text evidence="1 2">Belongs to the CutC family.</text>
</comment>
<name>A0ABS2QRB1_9BACI</name>
<dbReference type="EMBL" id="JAFBFC010000001">
    <property type="protein sequence ID" value="MBM7701984.1"/>
    <property type="molecule type" value="Genomic_DNA"/>
</dbReference>
<dbReference type="InterPro" id="IPR005627">
    <property type="entry name" value="CutC-like"/>
</dbReference>
<comment type="subcellular location">
    <subcellularLocation>
        <location evidence="2">Cytoplasm</location>
    </subcellularLocation>
</comment>
<sequence>MIVEIMATTLEDAQIAKESGADRIRLVVGIESGGLTPSYGLIEQVKKKVNIPLHVMIRPHNQSFQYNECDVQTMIRDIEVVKDIGVDGIVIGCLNKDKEIDERVLQLLLHKAKGLDITFNEAFDQLKDQEKGLETLVKYNQITRVCTSGADKSALNGIPQIKKMKRRLKGTTLQILGIKGLKPENLHAFLSVTNVNEVSIGAGVRVNCQYTQPLNSKSVEEAKKIVSKFK</sequence>
<organism evidence="3 4">
    <name type="scientific">Priestia iocasae</name>
    <dbReference type="NCBI Taxonomy" id="2291674"/>
    <lineage>
        <taxon>Bacteria</taxon>
        <taxon>Bacillati</taxon>
        <taxon>Bacillota</taxon>
        <taxon>Bacilli</taxon>
        <taxon>Bacillales</taxon>
        <taxon>Bacillaceae</taxon>
        <taxon>Priestia</taxon>
    </lineage>
</organism>
<keyword evidence="4" id="KW-1185">Reference proteome</keyword>
<dbReference type="HAMAP" id="MF_00795">
    <property type="entry name" value="CutC"/>
    <property type="match status" value="1"/>
</dbReference>
<proteinExistence type="inferred from homology"/>
<dbReference type="PANTHER" id="PTHR12598">
    <property type="entry name" value="COPPER HOMEOSTASIS PROTEIN CUTC"/>
    <property type="match status" value="1"/>
</dbReference>
<evidence type="ECO:0000313" key="4">
    <source>
        <dbReference type="Proteomes" id="UP000809829"/>
    </source>
</evidence>
<dbReference type="PANTHER" id="PTHR12598:SF0">
    <property type="entry name" value="COPPER HOMEOSTASIS PROTEIN CUTC HOMOLOG"/>
    <property type="match status" value="1"/>
</dbReference>
<gene>
    <name evidence="2" type="primary">cutC</name>
    <name evidence="3" type="ORF">JOC83_000810</name>
</gene>
<accession>A0ABS2QRB1</accession>
<comment type="caution">
    <text evidence="3">The sequence shown here is derived from an EMBL/GenBank/DDBJ whole genome shotgun (WGS) entry which is preliminary data.</text>
</comment>
<evidence type="ECO:0000256" key="1">
    <source>
        <dbReference type="ARBA" id="ARBA00007768"/>
    </source>
</evidence>
<comment type="caution">
    <text evidence="2">Once thought to be involved in copper homeostasis, experiments in E.coli have shown this is not the case.</text>
</comment>
<dbReference type="SUPFAM" id="SSF110395">
    <property type="entry name" value="CutC-like"/>
    <property type="match status" value="1"/>
</dbReference>
<dbReference type="RefSeq" id="WP_205184126.1">
    <property type="nucleotide sequence ID" value="NZ_JAFBFC010000001.1"/>
</dbReference>
<dbReference type="InterPro" id="IPR036822">
    <property type="entry name" value="CutC-like_dom_sf"/>
</dbReference>
<keyword evidence="2" id="KW-0963">Cytoplasm</keyword>
<dbReference type="Proteomes" id="UP000809829">
    <property type="component" value="Unassembled WGS sequence"/>
</dbReference>
<reference evidence="3 4" key="1">
    <citation type="submission" date="2021-01" db="EMBL/GenBank/DDBJ databases">
        <title>Genomic Encyclopedia of Type Strains, Phase IV (KMG-IV): sequencing the most valuable type-strain genomes for metagenomic binning, comparative biology and taxonomic classification.</title>
        <authorList>
            <person name="Goeker M."/>
        </authorList>
    </citation>
    <scope>NUCLEOTIDE SEQUENCE [LARGE SCALE GENOMIC DNA]</scope>
    <source>
        <strain evidence="3 4">DSM 104297</strain>
    </source>
</reference>
<dbReference type="Gene3D" id="3.20.20.380">
    <property type="entry name" value="Copper homeostasis (CutC) domain"/>
    <property type="match status" value="1"/>
</dbReference>
<evidence type="ECO:0000256" key="2">
    <source>
        <dbReference type="HAMAP-Rule" id="MF_00795"/>
    </source>
</evidence>
<dbReference type="Pfam" id="PF03932">
    <property type="entry name" value="CutC"/>
    <property type="match status" value="1"/>
</dbReference>